<evidence type="ECO:0000259" key="1">
    <source>
        <dbReference type="Pfam" id="PF10545"/>
    </source>
</evidence>
<keyword evidence="3" id="KW-1185">Reference proteome</keyword>
<accession>A0A8J2J7S9</accession>
<gene>
    <name evidence="2" type="ORF">AFUS01_LOCUS1877</name>
</gene>
<protein>
    <recommendedName>
        <fullName evidence="1">MADF domain-containing protein</fullName>
    </recommendedName>
</protein>
<evidence type="ECO:0000313" key="3">
    <source>
        <dbReference type="Proteomes" id="UP000708208"/>
    </source>
</evidence>
<dbReference type="InterPro" id="IPR006578">
    <property type="entry name" value="MADF-dom"/>
</dbReference>
<dbReference type="AlphaFoldDB" id="A0A8J2J7S9"/>
<comment type="caution">
    <text evidence="2">The sequence shown here is derived from an EMBL/GenBank/DDBJ whole genome shotgun (WGS) entry which is preliminary data.</text>
</comment>
<proteinExistence type="predicted"/>
<name>A0A8J2J7S9_9HEXA</name>
<sequence>MGEPAKTKAITITDEVDTLINMVQLRRYLYNKQHKKYFDRELKQIAWQETGKVSSMTGPLETIPLRKLTERSALRKLQDPLIAETYLM</sequence>
<reference evidence="2" key="1">
    <citation type="submission" date="2021-06" db="EMBL/GenBank/DDBJ databases">
        <authorList>
            <person name="Hodson N. C."/>
            <person name="Mongue J. A."/>
            <person name="Jaron S. K."/>
        </authorList>
    </citation>
    <scope>NUCLEOTIDE SEQUENCE</scope>
</reference>
<dbReference type="Pfam" id="PF10545">
    <property type="entry name" value="MADF_DNA_bdg"/>
    <property type="match status" value="1"/>
</dbReference>
<organism evidence="2 3">
    <name type="scientific">Allacma fusca</name>
    <dbReference type="NCBI Taxonomy" id="39272"/>
    <lineage>
        <taxon>Eukaryota</taxon>
        <taxon>Metazoa</taxon>
        <taxon>Ecdysozoa</taxon>
        <taxon>Arthropoda</taxon>
        <taxon>Hexapoda</taxon>
        <taxon>Collembola</taxon>
        <taxon>Symphypleona</taxon>
        <taxon>Sminthuridae</taxon>
        <taxon>Allacma</taxon>
    </lineage>
</organism>
<dbReference type="EMBL" id="CAJVCH010010713">
    <property type="protein sequence ID" value="CAG7667840.1"/>
    <property type="molecule type" value="Genomic_DNA"/>
</dbReference>
<feature type="domain" description="MADF" evidence="1">
    <location>
        <begin position="19"/>
        <end position="52"/>
    </location>
</feature>
<evidence type="ECO:0000313" key="2">
    <source>
        <dbReference type="EMBL" id="CAG7667840.1"/>
    </source>
</evidence>
<dbReference type="Proteomes" id="UP000708208">
    <property type="component" value="Unassembled WGS sequence"/>
</dbReference>
<dbReference type="OrthoDB" id="7552270at2759"/>